<dbReference type="OrthoDB" id="2139598at2"/>
<reference evidence="2 3" key="1">
    <citation type="submission" date="2017-12" db="EMBL/GenBank/DDBJ databases">
        <title>Phylogenetic diversity of female urinary microbiome.</title>
        <authorList>
            <person name="Thomas-White K."/>
            <person name="Wolfe A.J."/>
        </authorList>
    </citation>
    <scope>NUCLEOTIDE SEQUENCE [LARGE SCALE GENOMIC DNA]</scope>
    <source>
        <strain evidence="2 3">UMB0898</strain>
    </source>
</reference>
<sequence>MNLIITAIVTLILSHYLPGIVVSGFFSALLFALVLGIFNFFLGNILKLVGCLVNLITLGLFNAVINVFMVLLAAKMISGVSIDGFFSAAILAIAISFFTTAYENKTDMVRR</sequence>
<comment type="caution">
    <text evidence="2">The sequence shown here is derived from an EMBL/GenBank/DDBJ whole genome shotgun (WGS) entry which is preliminary data.</text>
</comment>
<dbReference type="EMBL" id="PKHE01000011">
    <property type="protein sequence ID" value="PKY88655.1"/>
    <property type="molecule type" value="Genomic_DNA"/>
</dbReference>
<evidence type="ECO:0000313" key="2">
    <source>
        <dbReference type="EMBL" id="PKY88655.1"/>
    </source>
</evidence>
<gene>
    <name evidence="2" type="ORF">CYJ57_04930</name>
</gene>
<dbReference type="PANTHER" id="PTHR37309:SF1">
    <property type="entry name" value="SLR0284 PROTEIN"/>
    <property type="match status" value="1"/>
</dbReference>
<feature type="transmembrane region" description="Helical" evidence="1">
    <location>
        <begin position="84"/>
        <end position="102"/>
    </location>
</feature>
<dbReference type="Pfam" id="PF04020">
    <property type="entry name" value="Phage_holin_4_2"/>
    <property type="match status" value="1"/>
</dbReference>
<dbReference type="Proteomes" id="UP000234384">
    <property type="component" value="Unassembled WGS sequence"/>
</dbReference>
<dbReference type="RefSeq" id="WP_101954307.1">
    <property type="nucleotide sequence ID" value="NZ_PKHE01000011.1"/>
</dbReference>
<accession>A0A2I1JZB1</accession>
<keyword evidence="1" id="KW-1133">Transmembrane helix</keyword>
<evidence type="ECO:0000256" key="1">
    <source>
        <dbReference type="SAM" id="Phobius"/>
    </source>
</evidence>
<dbReference type="PANTHER" id="PTHR37309">
    <property type="entry name" value="SLR0284 PROTEIN"/>
    <property type="match status" value="1"/>
</dbReference>
<evidence type="ECO:0000313" key="3">
    <source>
        <dbReference type="Proteomes" id="UP000234384"/>
    </source>
</evidence>
<dbReference type="InterPro" id="IPR007165">
    <property type="entry name" value="Phage_holin_4_2"/>
</dbReference>
<keyword evidence="1" id="KW-0812">Transmembrane</keyword>
<keyword evidence="1" id="KW-0472">Membrane</keyword>
<protein>
    <submittedName>
        <fullName evidence="2">Phage holin family protein</fullName>
    </submittedName>
</protein>
<name>A0A2I1JZB1_9LACT</name>
<feature type="transmembrane region" description="Helical" evidence="1">
    <location>
        <begin position="49"/>
        <end position="72"/>
    </location>
</feature>
<feature type="transmembrane region" description="Helical" evidence="1">
    <location>
        <begin position="20"/>
        <end position="42"/>
    </location>
</feature>
<dbReference type="AlphaFoldDB" id="A0A2I1JZB1"/>
<organism evidence="2 3">
    <name type="scientific">Falseniella ignava</name>
    <dbReference type="NCBI Taxonomy" id="137730"/>
    <lineage>
        <taxon>Bacteria</taxon>
        <taxon>Bacillati</taxon>
        <taxon>Bacillota</taxon>
        <taxon>Bacilli</taxon>
        <taxon>Lactobacillales</taxon>
        <taxon>Aerococcaceae</taxon>
        <taxon>Falseniella</taxon>
    </lineage>
</organism>
<proteinExistence type="predicted"/>